<dbReference type="AlphaFoldDB" id="A0A9Q0N4A8"/>
<keyword evidence="2 10" id="KW-0812">Transmembrane</keyword>
<dbReference type="Pfam" id="PF13927">
    <property type="entry name" value="Ig_3"/>
    <property type="match status" value="2"/>
</dbReference>
<dbReference type="InterPro" id="IPR003961">
    <property type="entry name" value="FN3_dom"/>
</dbReference>
<evidence type="ECO:0000256" key="6">
    <source>
        <dbReference type="ARBA" id="ARBA00023136"/>
    </source>
</evidence>
<dbReference type="PANTHER" id="PTHR44170">
    <property type="entry name" value="PROTEIN SIDEKICK"/>
    <property type="match status" value="1"/>
</dbReference>
<dbReference type="SUPFAM" id="SSF48726">
    <property type="entry name" value="Immunoglobulin"/>
    <property type="match status" value="3"/>
</dbReference>
<dbReference type="Gene3D" id="2.60.40.10">
    <property type="entry name" value="Immunoglobulins"/>
    <property type="match status" value="7"/>
</dbReference>
<comment type="subcellular location">
    <subcellularLocation>
        <location evidence="1">Membrane</location>
        <topology evidence="1">Single-pass membrane protein</topology>
    </subcellularLocation>
</comment>
<reference evidence="13" key="1">
    <citation type="submission" date="2022-07" db="EMBL/GenBank/DDBJ databases">
        <authorList>
            <person name="Trinca V."/>
            <person name="Uliana J.V.C."/>
            <person name="Torres T.T."/>
            <person name="Ward R.J."/>
            <person name="Monesi N."/>
        </authorList>
    </citation>
    <scope>NUCLEOTIDE SEQUENCE</scope>
    <source>
        <strain evidence="13">HSMRA1968</strain>
        <tissue evidence="13">Whole embryos</tissue>
    </source>
</reference>
<evidence type="ECO:0000256" key="3">
    <source>
        <dbReference type="ARBA" id="ARBA00022729"/>
    </source>
</evidence>
<dbReference type="FunFam" id="2.60.40.10:FF:000026">
    <property type="entry name" value="roundabout homolog 2 isoform X1"/>
    <property type="match status" value="1"/>
</dbReference>
<dbReference type="InterPro" id="IPR036179">
    <property type="entry name" value="Ig-like_dom_sf"/>
</dbReference>
<dbReference type="GO" id="GO:0098609">
    <property type="term" value="P:cell-cell adhesion"/>
    <property type="evidence" value="ECO:0007669"/>
    <property type="project" value="TreeGrafter"/>
</dbReference>
<evidence type="ECO:0000256" key="7">
    <source>
        <dbReference type="ARBA" id="ARBA00023157"/>
    </source>
</evidence>
<dbReference type="PROSITE" id="PS50835">
    <property type="entry name" value="IG_LIKE"/>
    <property type="match status" value="4"/>
</dbReference>
<dbReference type="InterPro" id="IPR007110">
    <property type="entry name" value="Ig-like_dom"/>
</dbReference>
<dbReference type="InterPro" id="IPR003599">
    <property type="entry name" value="Ig_sub"/>
</dbReference>
<dbReference type="InterPro" id="IPR003598">
    <property type="entry name" value="Ig_sub2"/>
</dbReference>
<dbReference type="InterPro" id="IPR013783">
    <property type="entry name" value="Ig-like_fold"/>
</dbReference>
<feature type="domain" description="Ig-like" evidence="11">
    <location>
        <begin position="181"/>
        <end position="246"/>
    </location>
</feature>
<dbReference type="SMART" id="SM00408">
    <property type="entry name" value="IGc2"/>
    <property type="match status" value="4"/>
</dbReference>
<dbReference type="GO" id="GO:0016020">
    <property type="term" value="C:membrane"/>
    <property type="evidence" value="ECO:0007669"/>
    <property type="project" value="UniProtKB-SubCell"/>
</dbReference>
<dbReference type="SUPFAM" id="SSF49265">
    <property type="entry name" value="Fibronectin type III"/>
    <property type="match status" value="2"/>
</dbReference>
<keyword evidence="8" id="KW-0393">Immunoglobulin domain</keyword>
<dbReference type="GO" id="GO:0009653">
    <property type="term" value="P:anatomical structure morphogenesis"/>
    <property type="evidence" value="ECO:0007669"/>
    <property type="project" value="UniProtKB-ARBA"/>
</dbReference>
<feature type="domain" description="Fibronectin type-III" evidence="12">
    <location>
        <begin position="599"/>
        <end position="694"/>
    </location>
</feature>
<evidence type="ECO:0000256" key="1">
    <source>
        <dbReference type="ARBA" id="ARBA00004167"/>
    </source>
</evidence>
<evidence type="ECO:0000256" key="2">
    <source>
        <dbReference type="ARBA" id="ARBA00022692"/>
    </source>
</evidence>
<evidence type="ECO:0000256" key="4">
    <source>
        <dbReference type="ARBA" id="ARBA00022737"/>
    </source>
</evidence>
<sequence>MSLAQYRSPRITEHPSDITVPKNEPVTLNCKAEGKPEPTIEWFKDGEPVKTSPNDNKSHRVLLPSGSLFFLRTVHGKKEQDGGVYWCVARNSAGKVYSRNATLQIAVLRDDFRAEPKDTRVAAGEKALLECGAPKGQPEPTISWKKCWRRADIIEEDKSLLIKNVLPVDEGIYICEVLTVPPPSCFWTKEGSQMLMFPDNSYGHLHVTSLGTLQIRGVQKEDAGYFVCSALSVAGSATTRAFLQVTSIDDMPPPIIEFGPSNQTLPVGSVSILPCKATGTPSPRVRWYKDGMLIQTSERLAHVHSGSLKIDNLQIGDSGLYTCTASSESGETSWSASLTVEKSSSPVLHRTPDPSTFLSPPGTPKIVNTTQSSITLIWAKGADRPGASPLIGYTVEYFSSDLQTGWVVAAHRVPGQTITISELKPATSYVFMVRAENSHGISVPSTLSAVVKTLGAENGVVPQAELAAARAVLSGKYLHSPHIRKHLSFPPKFIIIIVVELQDALAINSTSVKLEWQLHVSSSELYIEGLYVRFRDLSGGSQKYNILTVMNPMAKHYTVSNLKKYTKYEFFLSPFYRSVEGQPSNSKLVQTFEDVPSAPPDNVQIGMLNLTAGWVRWLPPPPQHHNGLLLGYKIQVKAGNSSKVLAQMTLNATTMSVMLNNLTTGAVYNVRVVAYTRVGAGPYSMPVSLAMDPTHLITPPRAHPSGSANGMDEHHHHQSLVHEPWFMILIAIMFLVVIFSTAAVMLFFRKRNQITKQIGHLSDAVVNANEITALNINGKESLWIDRGWHAADTDKDSGLSEAKLLGSSNVQANYTDGGTDYAEVDTRNLSSFYNCRKSPDNPTPYATTMLIGMNVANENCSKSSSAHDAATSRTSTPISEMTQPYNGQIKQPKQMAYPQYPPAYFPPGQQQQRLNVHYPPSHSHSDYQPYNGHHNLKCTSIRLNYLKN</sequence>
<dbReference type="Pfam" id="PF07679">
    <property type="entry name" value="I-set"/>
    <property type="match status" value="1"/>
</dbReference>
<dbReference type="FunFam" id="2.60.40.10:FF:001167">
    <property type="entry name" value="Roundabout 2, isoform B"/>
    <property type="match status" value="1"/>
</dbReference>
<evidence type="ECO:0000256" key="5">
    <source>
        <dbReference type="ARBA" id="ARBA00022989"/>
    </source>
</evidence>
<comment type="caution">
    <text evidence="13">The sequence shown here is derived from an EMBL/GenBank/DDBJ whole genome shotgun (WGS) entry which is preliminary data.</text>
</comment>
<dbReference type="PROSITE" id="PS50853">
    <property type="entry name" value="FN3"/>
    <property type="match status" value="3"/>
</dbReference>
<accession>A0A9Q0N4A8</accession>
<feature type="domain" description="Ig-like" evidence="11">
    <location>
        <begin position="9"/>
        <end position="104"/>
    </location>
</feature>
<dbReference type="GO" id="GO:0007399">
    <property type="term" value="P:nervous system development"/>
    <property type="evidence" value="ECO:0007669"/>
    <property type="project" value="UniProtKB-ARBA"/>
</dbReference>
<keyword evidence="3" id="KW-0732">Signal</keyword>
<evidence type="ECO:0000256" key="9">
    <source>
        <dbReference type="SAM" id="MobiDB-lite"/>
    </source>
</evidence>
<keyword evidence="14" id="KW-1185">Reference proteome</keyword>
<organism evidence="13 14">
    <name type="scientific">Pseudolycoriella hygida</name>
    <dbReference type="NCBI Taxonomy" id="35572"/>
    <lineage>
        <taxon>Eukaryota</taxon>
        <taxon>Metazoa</taxon>
        <taxon>Ecdysozoa</taxon>
        <taxon>Arthropoda</taxon>
        <taxon>Hexapoda</taxon>
        <taxon>Insecta</taxon>
        <taxon>Pterygota</taxon>
        <taxon>Neoptera</taxon>
        <taxon>Endopterygota</taxon>
        <taxon>Diptera</taxon>
        <taxon>Nematocera</taxon>
        <taxon>Sciaroidea</taxon>
        <taxon>Sciaridae</taxon>
        <taxon>Pseudolycoriella</taxon>
    </lineage>
</organism>
<gene>
    <name evidence="13" type="primary">ROBO2_1</name>
    <name evidence="13" type="ORF">Bhyg_08283</name>
</gene>
<dbReference type="Proteomes" id="UP001151699">
    <property type="component" value="Chromosome B"/>
</dbReference>
<dbReference type="EMBL" id="WJQU01000002">
    <property type="protein sequence ID" value="KAJ6643323.1"/>
    <property type="molecule type" value="Genomic_DNA"/>
</dbReference>
<name>A0A9Q0N4A8_9DIPT</name>
<dbReference type="FunFam" id="2.60.40.10:FF:001559">
    <property type="entry name" value="Roundabout 1, isoform A"/>
    <property type="match status" value="1"/>
</dbReference>
<keyword evidence="7" id="KW-1015">Disulfide bond</keyword>
<dbReference type="CDD" id="cd07693">
    <property type="entry name" value="IgC_1_Robo"/>
    <property type="match status" value="1"/>
</dbReference>
<dbReference type="Pfam" id="PF00041">
    <property type="entry name" value="fn3"/>
    <property type="match status" value="2"/>
</dbReference>
<keyword evidence="4" id="KW-0677">Repeat</keyword>
<dbReference type="GO" id="GO:0030154">
    <property type="term" value="P:cell differentiation"/>
    <property type="evidence" value="ECO:0007669"/>
    <property type="project" value="UniProtKB-ARBA"/>
</dbReference>
<evidence type="ECO:0000259" key="12">
    <source>
        <dbReference type="PROSITE" id="PS50853"/>
    </source>
</evidence>
<feature type="region of interest" description="Disordered" evidence="9">
    <location>
        <begin position="862"/>
        <end position="884"/>
    </location>
</feature>
<evidence type="ECO:0000256" key="8">
    <source>
        <dbReference type="ARBA" id="ARBA00023319"/>
    </source>
</evidence>
<dbReference type="OrthoDB" id="428111at2759"/>
<protein>
    <submittedName>
        <fullName evidence="13">Roundabout like 2</fullName>
    </submittedName>
</protein>
<feature type="domain" description="Fibronectin type-III" evidence="12">
    <location>
        <begin position="497"/>
        <end position="594"/>
    </location>
</feature>
<dbReference type="FunFam" id="2.60.40.10:FF:000008">
    <property type="entry name" value="roundabout homolog 2 isoform X2"/>
    <property type="match status" value="1"/>
</dbReference>
<keyword evidence="6 10" id="KW-0472">Membrane</keyword>
<dbReference type="InterPro" id="IPR013098">
    <property type="entry name" value="Ig_I-set"/>
</dbReference>
<evidence type="ECO:0000313" key="14">
    <source>
        <dbReference type="Proteomes" id="UP001151699"/>
    </source>
</evidence>
<feature type="transmembrane region" description="Helical" evidence="10">
    <location>
        <begin position="725"/>
        <end position="748"/>
    </location>
</feature>
<dbReference type="InterPro" id="IPR036116">
    <property type="entry name" value="FN3_sf"/>
</dbReference>
<dbReference type="PANTHER" id="PTHR44170:SF60">
    <property type="entry name" value="ROUNDABOUT HOMOLOG 1"/>
    <property type="match status" value="1"/>
</dbReference>
<evidence type="ECO:0000313" key="13">
    <source>
        <dbReference type="EMBL" id="KAJ6643323.1"/>
    </source>
</evidence>
<dbReference type="SMART" id="SM00409">
    <property type="entry name" value="IG"/>
    <property type="match status" value="4"/>
</dbReference>
<evidence type="ECO:0000256" key="10">
    <source>
        <dbReference type="SAM" id="Phobius"/>
    </source>
</evidence>
<feature type="domain" description="Ig-like" evidence="11">
    <location>
        <begin position="110"/>
        <end position="177"/>
    </location>
</feature>
<evidence type="ECO:0000259" key="11">
    <source>
        <dbReference type="PROSITE" id="PS50835"/>
    </source>
</evidence>
<feature type="domain" description="Ig-like" evidence="11">
    <location>
        <begin position="253"/>
        <end position="339"/>
    </location>
</feature>
<dbReference type="SMART" id="SM00060">
    <property type="entry name" value="FN3"/>
    <property type="match status" value="3"/>
</dbReference>
<feature type="region of interest" description="Disordered" evidence="9">
    <location>
        <begin position="1"/>
        <end position="22"/>
    </location>
</feature>
<dbReference type="CDD" id="cd00063">
    <property type="entry name" value="FN3"/>
    <property type="match status" value="3"/>
</dbReference>
<feature type="domain" description="Fibronectin type-III" evidence="12">
    <location>
        <begin position="360"/>
        <end position="456"/>
    </location>
</feature>
<dbReference type="FunFam" id="2.60.40.10:FF:001807">
    <property type="entry name" value="Roundabout 1, isoform A"/>
    <property type="match status" value="1"/>
</dbReference>
<proteinExistence type="predicted"/>
<keyword evidence="5 10" id="KW-1133">Transmembrane helix</keyword>